<name>I3C9Y3_9FLAO</name>
<gene>
    <name evidence="7" type="ORF">JoomaDRAFT_3484</name>
</gene>
<comment type="subcellular location">
    <subcellularLocation>
        <location evidence="1">Membrane</location>
        <topology evidence="1">Multi-pass membrane protein</topology>
    </subcellularLocation>
</comment>
<dbReference type="Gene3D" id="1.10.260.40">
    <property type="entry name" value="lambda repressor-like DNA-binding domains"/>
    <property type="match status" value="1"/>
</dbReference>
<protein>
    <submittedName>
        <fullName evidence="7">Helix-turn-helix protein</fullName>
    </submittedName>
</protein>
<evidence type="ECO:0000313" key="7">
    <source>
        <dbReference type="EMBL" id="EIJ40426.1"/>
    </source>
</evidence>
<sequence>MGLTKGRCKFTTSDFPRGNSSQICYLRFTVENPHGFSCNKIIAKYVGGNLKQNMSKLKTLREQQNLTQEELSEKSGISARTIQRIETGKEPKGFTLRALAKALEIAENELIYTEIKQEKIEANKIKKEPQEVVLINYSFLKIINLSSIPFILIPPLNIIIPLVLMFIMKQKNSLTKQLISLQILWTILAPIVFMLGIFLKLGNQFSLILMILIVLSNVFIIIRNAIEIDKRKKLYYKLNFNMI</sequence>
<evidence type="ECO:0000256" key="2">
    <source>
        <dbReference type="ARBA" id="ARBA00022692"/>
    </source>
</evidence>
<feature type="transmembrane region" description="Helical" evidence="5">
    <location>
        <begin position="148"/>
        <end position="167"/>
    </location>
</feature>
<evidence type="ECO:0000256" key="3">
    <source>
        <dbReference type="ARBA" id="ARBA00022989"/>
    </source>
</evidence>
<dbReference type="Pfam" id="PF01381">
    <property type="entry name" value="HTH_3"/>
    <property type="match status" value="1"/>
</dbReference>
<dbReference type="PROSITE" id="PS50943">
    <property type="entry name" value="HTH_CROC1"/>
    <property type="match status" value="1"/>
</dbReference>
<dbReference type="EMBL" id="JH651379">
    <property type="protein sequence ID" value="EIJ40426.1"/>
    <property type="molecule type" value="Genomic_DNA"/>
</dbReference>
<keyword evidence="3 5" id="KW-1133">Transmembrane helix</keyword>
<dbReference type="HOGENOM" id="CLU_099806_0_0_10"/>
<accession>I3C9Y3</accession>
<dbReference type="SMART" id="SM00530">
    <property type="entry name" value="HTH_XRE"/>
    <property type="match status" value="1"/>
</dbReference>
<dbReference type="Proteomes" id="UP000004690">
    <property type="component" value="Unassembled WGS sequence"/>
</dbReference>
<dbReference type="GO" id="GO:0003677">
    <property type="term" value="F:DNA binding"/>
    <property type="evidence" value="ECO:0007669"/>
    <property type="project" value="InterPro"/>
</dbReference>
<organism evidence="7 8">
    <name type="scientific">Galbibacter orientalis DSM 19592</name>
    <dbReference type="NCBI Taxonomy" id="926559"/>
    <lineage>
        <taxon>Bacteria</taxon>
        <taxon>Pseudomonadati</taxon>
        <taxon>Bacteroidota</taxon>
        <taxon>Flavobacteriia</taxon>
        <taxon>Flavobacteriales</taxon>
        <taxon>Flavobacteriaceae</taxon>
        <taxon>Galbibacter</taxon>
    </lineage>
</organism>
<reference evidence="7 8" key="1">
    <citation type="submission" date="2012-02" db="EMBL/GenBank/DDBJ databases">
        <title>Improved High-Quality Draft genome of Joostella marina DSM 19592.</title>
        <authorList>
            <consortium name="US DOE Joint Genome Institute (JGI-PGF)"/>
            <person name="Lucas S."/>
            <person name="Copeland A."/>
            <person name="Lapidus A."/>
            <person name="Bruce D."/>
            <person name="Goodwin L."/>
            <person name="Pitluck S."/>
            <person name="Peters L."/>
            <person name="Chertkov O."/>
            <person name="Ovchinnikova G."/>
            <person name="Kyrpides N."/>
            <person name="Mavromatis K."/>
            <person name="Detter J.C."/>
            <person name="Han C."/>
            <person name="Land M."/>
            <person name="Hauser L."/>
            <person name="Markowitz V."/>
            <person name="Cheng J.-F."/>
            <person name="Hugenholtz P."/>
            <person name="Woyke T."/>
            <person name="Wu D."/>
            <person name="Tindall B."/>
            <person name="Brambilla E."/>
            <person name="Klenk H.-P."/>
            <person name="Eisen J.A."/>
        </authorList>
    </citation>
    <scope>NUCLEOTIDE SEQUENCE [LARGE SCALE GENOMIC DNA]</scope>
    <source>
        <strain evidence="7 8">DSM 19592</strain>
    </source>
</reference>
<proteinExistence type="predicted"/>
<feature type="transmembrane region" description="Helical" evidence="5">
    <location>
        <begin position="179"/>
        <end position="199"/>
    </location>
</feature>
<keyword evidence="4 5" id="KW-0472">Membrane</keyword>
<dbReference type="InterPro" id="IPR019109">
    <property type="entry name" value="MamF_MmsF"/>
</dbReference>
<dbReference type="SUPFAM" id="SSF47413">
    <property type="entry name" value="lambda repressor-like DNA-binding domains"/>
    <property type="match status" value="1"/>
</dbReference>
<evidence type="ECO:0000313" key="8">
    <source>
        <dbReference type="Proteomes" id="UP000004690"/>
    </source>
</evidence>
<feature type="transmembrane region" description="Helical" evidence="5">
    <location>
        <begin position="205"/>
        <end position="226"/>
    </location>
</feature>
<keyword evidence="8" id="KW-1185">Reference proteome</keyword>
<dbReference type="CDD" id="cd00093">
    <property type="entry name" value="HTH_XRE"/>
    <property type="match status" value="1"/>
</dbReference>
<evidence type="ECO:0000256" key="1">
    <source>
        <dbReference type="ARBA" id="ARBA00004141"/>
    </source>
</evidence>
<dbReference type="Pfam" id="PF09685">
    <property type="entry name" value="MamF_MmsF"/>
    <property type="match status" value="1"/>
</dbReference>
<evidence type="ECO:0000256" key="5">
    <source>
        <dbReference type="SAM" id="Phobius"/>
    </source>
</evidence>
<dbReference type="AlphaFoldDB" id="I3C9Y3"/>
<dbReference type="InterPro" id="IPR010982">
    <property type="entry name" value="Lambda_DNA-bd_dom_sf"/>
</dbReference>
<keyword evidence="2 5" id="KW-0812">Transmembrane</keyword>
<dbReference type="InterPro" id="IPR001387">
    <property type="entry name" value="Cro/C1-type_HTH"/>
</dbReference>
<dbReference type="STRING" id="926559.JoomaDRAFT_3484"/>
<evidence type="ECO:0000256" key="4">
    <source>
        <dbReference type="ARBA" id="ARBA00023136"/>
    </source>
</evidence>
<feature type="domain" description="HTH cro/C1-type" evidence="6">
    <location>
        <begin position="57"/>
        <end position="110"/>
    </location>
</feature>
<dbReference type="eggNOG" id="COG3620">
    <property type="taxonomic scope" value="Bacteria"/>
</dbReference>
<evidence type="ECO:0000259" key="6">
    <source>
        <dbReference type="PROSITE" id="PS50943"/>
    </source>
</evidence>